<feature type="compositionally biased region" description="Basic and acidic residues" evidence="1">
    <location>
        <begin position="34"/>
        <end position="48"/>
    </location>
</feature>
<proteinExistence type="predicted"/>
<evidence type="ECO:0000259" key="2">
    <source>
        <dbReference type="Pfam" id="PF13002"/>
    </source>
</evidence>
<accession>A0A0W0CBU6</accession>
<evidence type="ECO:0000313" key="3">
    <source>
        <dbReference type="EMBL" id="KTB12271.1"/>
    </source>
</evidence>
<feature type="domain" description="LDB19 N-terminal" evidence="2">
    <location>
        <begin position="127"/>
        <end position="335"/>
    </location>
</feature>
<dbReference type="GO" id="GO:0031625">
    <property type="term" value="F:ubiquitin protein ligase binding"/>
    <property type="evidence" value="ECO:0007669"/>
    <property type="project" value="EnsemblFungi"/>
</dbReference>
<dbReference type="GO" id="GO:0070086">
    <property type="term" value="P:ubiquitin-dependent endocytosis"/>
    <property type="evidence" value="ECO:0007669"/>
    <property type="project" value="EnsemblFungi"/>
</dbReference>
<dbReference type="VEuPathDB" id="FungiDB:CAGL0F00737g"/>
<feature type="region of interest" description="Disordered" evidence="1">
    <location>
        <begin position="340"/>
        <end position="424"/>
    </location>
</feature>
<dbReference type="VEuPathDB" id="FungiDB:GWK60_F00605"/>
<feature type="compositionally biased region" description="Polar residues" evidence="1">
    <location>
        <begin position="10"/>
        <end position="26"/>
    </location>
</feature>
<dbReference type="AlphaFoldDB" id="A0A0W0CBU6"/>
<dbReference type="GO" id="GO:0071230">
    <property type="term" value="P:cellular response to amino acid stimulus"/>
    <property type="evidence" value="ECO:0007669"/>
    <property type="project" value="EnsemblFungi"/>
</dbReference>
<dbReference type="InterPro" id="IPR024391">
    <property type="entry name" value="LDB19_N"/>
</dbReference>
<evidence type="ECO:0000313" key="4">
    <source>
        <dbReference type="Proteomes" id="UP000054886"/>
    </source>
</evidence>
<dbReference type="Proteomes" id="UP000054886">
    <property type="component" value="Unassembled WGS sequence"/>
</dbReference>
<sequence length="795" mass="87793">MLNFQRLGRIQSNDNSNSTAQSQSKFGSPVKLRRGSEVHTPGKPEDVSGRPPCKLPIDLELNLESPPCVLYGSATDSAGAVLCGQFVLRVKDPQSENFIYSVDNQEHGGRNATQHETGYNNITITSVHLKFVQKVTYNKPFIPDSSISASSTALQLPANATGNIINCKNCKVKYTSLKSWNIQSTKKLITIGKHAYPFSYLVPGSVPSTSALGLSANTKIQYELVGNVSYYDPVHKDKEYMLNIKMPIPVTRSIHRGPDKNSLRVFPPTQLTAAAVLPNVVYPKSTFPLEMKLNGISSPSTGKGSDKRWRMRKLAWRVEETTRVKTNVCTQHKPDLKKLEDQVKLKEEERSKKPPVPIKRYGDIGPQIRIALSSPSNMPLSGGRSGPQPTLTSSEEAPNSATLSSREGEAGNIDTDENETTDQFVHPSDDAMRQELLQQQQRQREQQLKQELKNSSALFSEEVRIISKGEMKSGWKTDFDSDNGKVELVTDIDLLHSNSGVSNPIMHTSTTHPYKKKPDLPPVTIACDIQDPNLGIYVNHTLAIEIVVAEEALQYANGQPIRNGGSRRSSVIPEGSKPEGTTENMNDDDDDSREMDQRLLELSPMFANRNAQRAKPVEYNDLSPVNSRSSTRSGNNTGRITPHMSSTPRIVSVPTGAARVLRMQFRINVTERSGLGISWDEEVPPMYHEIQTNAPPSYEAALKDSGGVQIVDNSEDLGEEPEHQTPIIAFPPMAHHNNSNIRNNLTTVQSPQLENIISIQGAVPYGRGSPLTPNNTIEMGIRNLSEVLDTDRITQ</sequence>
<dbReference type="GO" id="GO:0005829">
    <property type="term" value="C:cytosol"/>
    <property type="evidence" value="ECO:0007669"/>
    <property type="project" value="EnsemblFungi"/>
</dbReference>
<feature type="compositionally biased region" description="Polar residues" evidence="1">
    <location>
        <begin position="387"/>
        <end position="405"/>
    </location>
</feature>
<feature type="compositionally biased region" description="Low complexity" evidence="1">
    <location>
        <begin position="626"/>
        <end position="639"/>
    </location>
</feature>
<gene>
    <name evidence="3" type="ORF">AO440_001135</name>
</gene>
<dbReference type="GO" id="GO:0002092">
    <property type="term" value="P:positive regulation of receptor internalization"/>
    <property type="evidence" value="ECO:0007669"/>
    <property type="project" value="EnsemblFungi"/>
</dbReference>
<reference evidence="3 4" key="1">
    <citation type="submission" date="2015-10" db="EMBL/GenBank/DDBJ databases">
        <title>Draft genomes sequences of Candida glabrata isolates 1A, 1B, 2A, 2B, 3A and 3B.</title>
        <authorList>
            <person name="Haavelsrud O.E."/>
            <person name="Gaustad P."/>
        </authorList>
    </citation>
    <scope>NUCLEOTIDE SEQUENCE [LARGE SCALE GENOMIC DNA]</scope>
    <source>
        <strain evidence="3">910700640</strain>
    </source>
</reference>
<feature type="region of interest" description="Disordered" evidence="1">
    <location>
        <begin position="559"/>
        <end position="594"/>
    </location>
</feature>
<dbReference type="EMBL" id="LLZZ01000022">
    <property type="protein sequence ID" value="KTB12271.1"/>
    <property type="molecule type" value="Genomic_DNA"/>
</dbReference>
<comment type="caution">
    <text evidence="3">The sequence shown here is derived from an EMBL/GenBank/DDBJ whole genome shotgun (WGS) entry which is preliminary data.</text>
</comment>
<dbReference type="OMA" id="LRMQFKL"/>
<dbReference type="OrthoDB" id="3832628at2759"/>
<dbReference type="GO" id="GO:0000138">
    <property type="term" value="C:Golgi trans cisterna"/>
    <property type="evidence" value="ECO:0007669"/>
    <property type="project" value="EnsemblFungi"/>
</dbReference>
<dbReference type="VEuPathDB" id="FungiDB:GVI51_F00605"/>
<feature type="region of interest" description="Disordered" evidence="1">
    <location>
        <begin position="1"/>
        <end position="51"/>
    </location>
</feature>
<dbReference type="VEuPathDB" id="FungiDB:B1J91_F00737g"/>
<name>A0A0W0CBU6_CANGB</name>
<evidence type="ECO:0000256" key="1">
    <source>
        <dbReference type="SAM" id="MobiDB-lite"/>
    </source>
</evidence>
<feature type="compositionally biased region" description="Basic and acidic residues" evidence="1">
    <location>
        <begin position="340"/>
        <end position="352"/>
    </location>
</feature>
<dbReference type="Pfam" id="PF13002">
    <property type="entry name" value="LDB19"/>
    <property type="match status" value="1"/>
</dbReference>
<dbReference type="GO" id="GO:0033554">
    <property type="term" value="P:cellular response to stress"/>
    <property type="evidence" value="ECO:0007669"/>
    <property type="project" value="EnsemblFungi"/>
</dbReference>
<organism evidence="3 4">
    <name type="scientific">Candida glabrata</name>
    <name type="common">Yeast</name>
    <name type="synonym">Torulopsis glabrata</name>
    <dbReference type="NCBI Taxonomy" id="5478"/>
    <lineage>
        <taxon>Eukaryota</taxon>
        <taxon>Fungi</taxon>
        <taxon>Dikarya</taxon>
        <taxon>Ascomycota</taxon>
        <taxon>Saccharomycotina</taxon>
        <taxon>Saccharomycetes</taxon>
        <taxon>Saccharomycetales</taxon>
        <taxon>Saccharomycetaceae</taxon>
        <taxon>Nakaseomyces</taxon>
    </lineage>
</organism>
<protein>
    <submittedName>
        <fullName evidence="3">Protein LDB19</fullName>
    </submittedName>
</protein>
<dbReference type="PhylomeDB" id="A0A0W0CBU6"/>
<dbReference type="GO" id="GO:0005886">
    <property type="term" value="C:plasma membrane"/>
    <property type="evidence" value="ECO:0007669"/>
    <property type="project" value="EnsemblFungi"/>
</dbReference>
<feature type="region of interest" description="Disordered" evidence="1">
    <location>
        <begin position="606"/>
        <end position="649"/>
    </location>
</feature>